<protein>
    <submittedName>
        <fullName evidence="1">Uncharacterized protein</fullName>
    </submittedName>
</protein>
<comment type="caution">
    <text evidence="1">The sequence shown here is derived from an EMBL/GenBank/DDBJ whole genome shotgun (WGS) entry which is preliminary data.</text>
</comment>
<dbReference type="EMBL" id="PSQE01000007">
    <property type="protein sequence ID" value="RHN49339.1"/>
    <property type="molecule type" value="Genomic_DNA"/>
</dbReference>
<sequence length="96" mass="11138">MIQNCPKHMMRVFCLPGGGGPLSGKKRFRVSNFKICQHDHTPFVIISCPENSITYQQDVHNFLYLQEDVSHLKCSYNDPHPQILKHNHLYDLSTLE</sequence>
<name>A0A396H7V2_MEDTR</name>
<evidence type="ECO:0000313" key="2">
    <source>
        <dbReference type="Proteomes" id="UP000265566"/>
    </source>
</evidence>
<evidence type="ECO:0000313" key="1">
    <source>
        <dbReference type="EMBL" id="RHN49339.1"/>
    </source>
</evidence>
<proteinExistence type="predicted"/>
<gene>
    <name evidence="1" type="ORF">MtrunA17_Chr7g0273441</name>
</gene>
<accession>A0A396H7V2</accession>
<dbReference type="Gramene" id="rna44157">
    <property type="protein sequence ID" value="RHN49339.1"/>
    <property type="gene ID" value="gene44157"/>
</dbReference>
<organism evidence="1 2">
    <name type="scientific">Medicago truncatula</name>
    <name type="common">Barrel medic</name>
    <name type="synonym">Medicago tribuloides</name>
    <dbReference type="NCBI Taxonomy" id="3880"/>
    <lineage>
        <taxon>Eukaryota</taxon>
        <taxon>Viridiplantae</taxon>
        <taxon>Streptophyta</taxon>
        <taxon>Embryophyta</taxon>
        <taxon>Tracheophyta</taxon>
        <taxon>Spermatophyta</taxon>
        <taxon>Magnoliopsida</taxon>
        <taxon>eudicotyledons</taxon>
        <taxon>Gunneridae</taxon>
        <taxon>Pentapetalae</taxon>
        <taxon>rosids</taxon>
        <taxon>fabids</taxon>
        <taxon>Fabales</taxon>
        <taxon>Fabaceae</taxon>
        <taxon>Papilionoideae</taxon>
        <taxon>50 kb inversion clade</taxon>
        <taxon>NPAAA clade</taxon>
        <taxon>Hologalegina</taxon>
        <taxon>IRL clade</taxon>
        <taxon>Trifolieae</taxon>
        <taxon>Medicago</taxon>
    </lineage>
</organism>
<dbReference type="Proteomes" id="UP000265566">
    <property type="component" value="Chromosome 7"/>
</dbReference>
<reference evidence="2" key="1">
    <citation type="journal article" date="2018" name="Nat. Plants">
        <title>Whole-genome landscape of Medicago truncatula symbiotic genes.</title>
        <authorList>
            <person name="Pecrix Y."/>
            <person name="Staton S.E."/>
            <person name="Sallet E."/>
            <person name="Lelandais-Briere C."/>
            <person name="Moreau S."/>
            <person name="Carrere S."/>
            <person name="Blein T."/>
            <person name="Jardinaud M.F."/>
            <person name="Latrasse D."/>
            <person name="Zouine M."/>
            <person name="Zahm M."/>
            <person name="Kreplak J."/>
            <person name="Mayjonade B."/>
            <person name="Satge C."/>
            <person name="Perez M."/>
            <person name="Cauet S."/>
            <person name="Marande W."/>
            <person name="Chantry-Darmon C."/>
            <person name="Lopez-Roques C."/>
            <person name="Bouchez O."/>
            <person name="Berard A."/>
            <person name="Debelle F."/>
            <person name="Munos S."/>
            <person name="Bendahmane A."/>
            <person name="Berges H."/>
            <person name="Niebel A."/>
            <person name="Buitink J."/>
            <person name="Frugier F."/>
            <person name="Benhamed M."/>
            <person name="Crespi M."/>
            <person name="Gouzy J."/>
            <person name="Gamas P."/>
        </authorList>
    </citation>
    <scope>NUCLEOTIDE SEQUENCE [LARGE SCALE GENOMIC DNA]</scope>
    <source>
        <strain evidence="2">cv. Jemalong A17</strain>
    </source>
</reference>
<dbReference type="AlphaFoldDB" id="A0A396H7V2"/>